<evidence type="ECO:0000256" key="6">
    <source>
        <dbReference type="ARBA" id="ARBA00022737"/>
    </source>
</evidence>
<dbReference type="SUPFAM" id="SSF48239">
    <property type="entry name" value="Terpenoid cyclases/Protein prenyltransferases"/>
    <property type="match status" value="1"/>
</dbReference>
<feature type="domain" description="Prenyltransferase alpha-alpha toroid" evidence="11">
    <location>
        <begin position="49"/>
        <end position="160"/>
    </location>
</feature>
<evidence type="ECO:0000256" key="4">
    <source>
        <dbReference type="ARBA" id="ARBA00022679"/>
    </source>
</evidence>
<dbReference type="EMBL" id="SDOX01000113">
    <property type="protein sequence ID" value="TFJ82379.1"/>
    <property type="molecule type" value="Genomic_DNA"/>
</dbReference>
<dbReference type="Proteomes" id="UP000355283">
    <property type="component" value="Unassembled WGS sequence"/>
</dbReference>
<feature type="compositionally biased region" description="Basic and acidic residues" evidence="10">
    <location>
        <begin position="24"/>
        <end position="38"/>
    </location>
</feature>
<keyword evidence="7" id="KW-0862">Zinc</keyword>
<comment type="similarity">
    <text evidence="2">Belongs to the protein prenyltransferase subunit beta family.</text>
</comment>
<dbReference type="AlphaFoldDB" id="A0A4D9D171"/>
<dbReference type="GO" id="GO:0005968">
    <property type="term" value="C:Rab-protein geranylgeranyltransferase complex"/>
    <property type="evidence" value="ECO:0007669"/>
    <property type="project" value="TreeGrafter"/>
</dbReference>
<proteinExistence type="inferred from homology"/>
<dbReference type="PANTHER" id="PTHR11774">
    <property type="entry name" value="GERANYLGERANYL TRANSFERASE TYPE BETA SUBUNIT"/>
    <property type="match status" value="1"/>
</dbReference>
<name>A0A4D9D171_9STRA</name>
<dbReference type="InterPro" id="IPR008930">
    <property type="entry name" value="Terpenoid_cyclase/PrenylTrfase"/>
</dbReference>
<protein>
    <recommendedName>
        <fullName evidence="8">Geranylgeranyl transferase type II subunit beta</fullName>
    </recommendedName>
    <alternativeName>
        <fullName evidence="9">Type II protein geranyl-geranyltransferase subunit beta</fullName>
    </alternativeName>
</protein>
<keyword evidence="6" id="KW-0677">Repeat</keyword>
<evidence type="ECO:0000256" key="5">
    <source>
        <dbReference type="ARBA" id="ARBA00022723"/>
    </source>
</evidence>
<feature type="compositionally biased region" description="Basic and acidic residues" evidence="10">
    <location>
        <begin position="163"/>
        <end position="184"/>
    </location>
</feature>
<dbReference type="PANTHER" id="PTHR11774:SF11">
    <property type="entry name" value="GERANYLGERANYL TRANSFERASE TYPE-2 SUBUNIT BETA"/>
    <property type="match status" value="1"/>
</dbReference>
<dbReference type="InterPro" id="IPR001330">
    <property type="entry name" value="Prenyltrans"/>
</dbReference>
<evidence type="ECO:0000256" key="8">
    <source>
        <dbReference type="ARBA" id="ARBA00030816"/>
    </source>
</evidence>
<organism evidence="12 13">
    <name type="scientific">Nannochloropsis salina CCMP1776</name>
    <dbReference type="NCBI Taxonomy" id="1027361"/>
    <lineage>
        <taxon>Eukaryota</taxon>
        <taxon>Sar</taxon>
        <taxon>Stramenopiles</taxon>
        <taxon>Ochrophyta</taxon>
        <taxon>Eustigmatophyceae</taxon>
        <taxon>Eustigmatales</taxon>
        <taxon>Monodopsidaceae</taxon>
        <taxon>Microchloropsis</taxon>
        <taxon>Microchloropsis salina</taxon>
    </lineage>
</organism>
<evidence type="ECO:0000256" key="1">
    <source>
        <dbReference type="ARBA" id="ARBA00001947"/>
    </source>
</evidence>
<comment type="cofactor">
    <cofactor evidence="1">
        <name>Zn(2+)</name>
        <dbReference type="ChEBI" id="CHEBI:29105"/>
    </cofactor>
</comment>
<evidence type="ECO:0000256" key="9">
    <source>
        <dbReference type="ARBA" id="ARBA00032766"/>
    </source>
</evidence>
<evidence type="ECO:0000259" key="11">
    <source>
        <dbReference type="Pfam" id="PF00432"/>
    </source>
</evidence>
<evidence type="ECO:0000313" key="12">
    <source>
        <dbReference type="EMBL" id="TFJ82379.1"/>
    </source>
</evidence>
<dbReference type="Pfam" id="PF00432">
    <property type="entry name" value="Prenyltrans"/>
    <property type="match status" value="1"/>
</dbReference>
<keyword evidence="4" id="KW-0808">Transferase</keyword>
<keyword evidence="3" id="KW-0637">Prenyltransferase</keyword>
<keyword evidence="13" id="KW-1185">Reference proteome</keyword>
<feature type="region of interest" description="Disordered" evidence="10">
    <location>
        <begin position="161"/>
        <end position="195"/>
    </location>
</feature>
<evidence type="ECO:0000256" key="7">
    <source>
        <dbReference type="ARBA" id="ARBA00022833"/>
    </source>
</evidence>
<dbReference type="Gene3D" id="1.50.10.20">
    <property type="match status" value="1"/>
</dbReference>
<keyword evidence="5" id="KW-0479">Metal-binding</keyword>
<gene>
    <name evidence="12" type="ORF">NSK_006290</name>
</gene>
<dbReference type="OrthoDB" id="5428259at2759"/>
<reference evidence="12 13" key="1">
    <citation type="submission" date="2019-01" db="EMBL/GenBank/DDBJ databases">
        <title>Nuclear Genome Assembly of the Microalgal Biofuel strain Nannochloropsis salina CCMP1776.</title>
        <authorList>
            <person name="Hovde B."/>
        </authorList>
    </citation>
    <scope>NUCLEOTIDE SEQUENCE [LARGE SCALE GENOMIC DNA]</scope>
    <source>
        <strain evidence="12 13">CCMP1776</strain>
    </source>
</reference>
<evidence type="ECO:0000256" key="10">
    <source>
        <dbReference type="SAM" id="MobiDB-lite"/>
    </source>
</evidence>
<sequence>MTVGKIESPSTPASEDAEVLGEGDAARGENYQEEKAEKTSTLPKEVFWEEKHVCFIRGLVEKTDSFEHVVMEHLKMSAVYWALMGMALMGRNLEEEMELSEIVEWVLGCQHPNGGFGGNQGHDPHLLYTLSAVQILAIADALEKIDQDRVASYVLGLQQVPREGGKEGGKEGGEGRDESDDGRAKSILGLSPDHA</sequence>
<feature type="region of interest" description="Disordered" evidence="10">
    <location>
        <begin position="1"/>
        <end position="40"/>
    </location>
</feature>
<comment type="caution">
    <text evidence="12">The sequence shown here is derived from an EMBL/GenBank/DDBJ whole genome shotgun (WGS) entry which is preliminary data.</text>
</comment>
<evidence type="ECO:0000256" key="3">
    <source>
        <dbReference type="ARBA" id="ARBA00022602"/>
    </source>
</evidence>
<dbReference type="InterPro" id="IPR045089">
    <property type="entry name" value="PGGT1B-like"/>
</dbReference>
<evidence type="ECO:0000256" key="2">
    <source>
        <dbReference type="ARBA" id="ARBA00010497"/>
    </source>
</evidence>
<dbReference type="GO" id="GO:0046872">
    <property type="term" value="F:metal ion binding"/>
    <property type="evidence" value="ECO:0007669"/>
    <property type="project" value="UniProtKB-KW"/>
</dbReference>
<dbReference type="GO" id="GO:0004663">
    <property type="term" value="F:Rab geranylgeranyltransferase activity"/>
    <property type="evidence" value="ECO:0007669"/>
    <property type="project" value="TreeGrafter"/>
</dbReference>
<accession>A0A4D9D171</accession>
<evidence type="ECO:0000313" key="13">
    <source>
        <dbReference type="Proteomes" id="UP000355283"/>
    </source>
</evidence>